<keyword evidence="5" id="KW-0808">Transferase</keyword>
<keyword evidence="5" id="KW-0418">Kinase</keyword>
<accession>A0A1T5GG32</accession>
<keyword evidence="2" id="KW-0238">DNA-binding</keyword>
<dbReference type="Gene3D" id="2.60.120.10">
    <property type="entry name" value="Jelly Rolls"/>
    <property type="match status" value="1"/>
</dbReference>
<dbReference type="CDD" id="cd00038">
    <property type="entry name" value="CAP_ED"/>
    <property type="match status" value="1"/>
</dbReference>
<dbReference type="InterPro" id="IPR018490">
    <property type="entry name" value="cNMP-bd_dom_sf"/>
</dbReference>
<dbReference type="RefSeq" id="WP_079650588.1">
    <property type="nucleotide sequence ID" value="NZ_JBHRVT010000003.1"/>
</dbReference>
<evidence type="ECO:0000259" key="4">
    <source>
        <dbReference type="PROSITE" id="PS51063"/>
    </source>
</evidence>
<sequence length="256" mass="28990">MAIDGILAKRLDNFVSLDPDEHALLARLTSERVRRSAARTDIVREGEPTHVLRLFLSGWACRYRTLEDGRRQILAFLLPGDLCDLNNYVLSELDHSIGALTPVQYVEIQHDRVAQLMADRPRLAQAFWWHMLTSLSIQREWTLNLSRSAFERIGNLFCELFFRLRAVGLTQGRRYDLPITQIEMAEATGLTPVHVNRTLQEMRSEGLIILKERVLDIPDIAALQQAVLFSPTYLHLRLAAASSSATMGARQVAESG</sequence>
<gene>
    <name evidence="5" type="ORF">SAMN06295920_11475</name>
</gene>
<dbReference type="Pfam" id="PF00027">
    <property type="entry name" value="cNMP_binding"/>
    <property type="match status" value="1"/>
</dbReference>
<dbReference type="SUPFAM" id="SSF51206">
    <property type="entry name" value="cAMP-binding domain-like"/>
    <property type="match status" value="1"/>
</dbReference>
<dbReference type="Gene3D" id="1.10.10.10">
    <property type="entry name" value="Winged helix-like DNA-binding domain superfamily/Winged helix DNA-binding domain"/>
    <property type="match status" value="1"/>
</dbReference>
<dbReference type="GO" id="GO:0016301">
    <property type="term" value="F:kinase activity"/>
    <property type="evidence" value="ECO:0007669"/>
    <property type="project" value="UniProtKB-KW"/>
</dbReference>
<evidence type="ECO:0000313" key="5">
    <source>
        <dbReference type="EMBL" id="SKC07378.1"/>
    </source>
</evidence>
<reference evidence="6" key="1">
    <citation type="submission" date="2017-02" db="EMBL/GenBank/DDBJ databases">
        <authorList>
            <person name="Varghese N."/>
            <person name="Submissions S."/>
        </authorList>
    </citation>
    <scope>NUCLEOTIDE SEQUENCE [LARGE SCALE GENOMIC DNA]</scope>
    <source>
        <strain evidence="6">UM2</strain>
    </source>
</reference>
<evidence type="ECO:0000313" key="6">
    <source>
        <dbReference type="Proteomes" id="UP000189818"/>
    </source>
</evidence>
<dbReference type="OrthoDB" id="6155297at2"/>
<dbReference type="Proteomes" id="UP000189818">
    <property type="component" value="Unassembled WGS sequence"/>
</dbReference>
<evidence type="ECO:0000256" key="2">
    <source>
        <dbReference type="ARBA" id="ARBA00023125"/>
    </source>
</evidence>
<dbReference type="SUPFAM" id="SSF46785">
    <property type="entry name" value="Winged helix' DNA-binding domain"/>
    <property type="match status" value="1"/>
</dbReference>
<dbReference type="Pfam" id="PF13545">
    <property type="entry name" value="HTH_Crp_2"/>
    <property type="match status" value="1"/>
</dbReference>
<protein>
    <submittedName>
        <fullName evidence="5">cAMP-binding domain of CRP or a regulatory subunit of cAMP-dependent protein kinases</fullName>
    </submittedName>
</protein>
<dbReference type="SMART" id="SM00419">
    <property type="entry name" value="HTH_CRP"/>
    <property type="match status" value="1"/>
</dbReference>
<dbReference type="InterPro" id="IPR036390">
    <property type="entry name" value="WH_DNA-bd_sf"/>
</dbReference>
<dbReference type="InterPro" id="IPR000595">
    <property type="entry name" value="cNMP-bd_dom"/>
</dbReference>
<dbReference type="InterPro" id="IPR012318">
    <property type="entry name" value="HTH_CRP"/>
</dbReference>
<dbReference type="InterPro" id="IPR036388">
    <property type="entry name" value="WH-like_DNA-bd_sf"/>
</dbReference>
<dbReference type="GO" id="GO:0006355">
    <property type="term" value="P:regulation of DNA-templated transcription"/>
    <property type="evidence" value="ECO:0007669"/>
    <property type="project" value="InterPro"/>
</dbReference>
<dbReference type="AlphaFoldDB" id="A0A1T5GG32"/>
<dbReference type="PROSITE" id="PS51063">
    <property type="entry name" value="HTH_CRP_2"/>
    <property type="match status" value="1"/>
</dbReference>
<keyword evidence="1" id="KW-0805">Transcription regulation</keyword>
<feature type="domain" description="HTH crp-type" evidence="4">
    <location>
        <begin position="147"/>
        <end position="221"/>
    </location>
</feature>
<dbReference type="EMBL" id="FUYM01000014">
    <property type="protein sequence ID" value="SKC07378.1"/>
    <property type="molecule type" value="Genomic_DNA"/>
</dbReference>
<organism evidence="5 6">
    <name type="scientific">Rhizorhabdus histidinilytica</name>
    <dbReference type="NCBI Taxonomy" id="439228"/>
    <lineage>
        <taxon>Bacteria</taxon>
        <taxon>Pseudomonadati</taxon>
        <taxon>Pseudomonadota</taxon>
        <taxon>Alphaproteobacteria</taxon>
        <taxon>Sphingomonadales</taxon>
        <taxon>Sphingomonadaceae</taxon>
        <taxon>Rhizorhabdus</taxon>
    </lineage>
</organism>
<dbReference type="STRING" id="439228.SAMN06295920_11475"/>
<dbReference type="GO" id="GO:0003677">
    <property type="term" value="F:DNA binding"/>
    <property type="evidence" value="ECO:0007669"/>
    <property type="project" value="UniProtKB-KW"/>
</dbReference>
<keyword evidence="3" id="KW-0804">Transcription</keyword>
<proteinExistence type="predicted"/>
<keyword evidence="6" id="KW-1185">Reference proteome</keyword>
<evidence type="ECO:0000256" key="1">
    <source>
        <dbReference type="ARBA" id="ARBA00023015"/>
    </source>
</evidence>
<evidence type="ECO:0000256" key="3">
    <source>
        <dbReference type="ARBA" id="ARBA00023163"/>
    </source>
</evidence>
<dbReference type="InterPro" id="IPR014710">
    <property type="entry name" value="RmlC-like_jellyroll"/>
</dbReference>
<name>A0A1T5GG32_9SPHN</name>